<accession>A0ABX8AAP1</accession>
<proteinExistence type="predicted"/>
<feature type="transmembrane region" description="Helical" evidence="1">
    <location>
        <begin position="41"/>
        <end position="61"/>
    </location>
</feature>
<dbReference type="InterPro" id="IPR046161">
    <property type="entry name" value="DUF6163"/>
</dbReference>
<keyword evidence="1" id="KW-1133">Transmembrane helix</keyword>
<keyword evidence="3" id="KW-1185">Reference proteome</keyword>
<feature type="transmembrane region" description="Helical" evidence="1">
    <location>
        <begin position="108"/>
        <end position="127"/>
    </location>
</feature>
<evidence type="ECO:0008006" key="4">
    <source>
        <dbReference type="Google" id="ProtNLM"/>
    </source>
</evidence>
<dbReference type="EMBL" id="CP036498">
    <property type="protein sequence ID" value="QUS40297.1"/>
    <property type="molecule type" value="Genomic_DNA"/>
</dbReference>
<gene>
    <name evidence="2" type="ORF">RPMA_16725</name>
</gene>
<evidence type="ECO:0000313" key="2">
    <source>
        <dbReference type="EMBL" id="QUS40297.1"/>
    </source>
</evidence>
<sequence length="158" mass="17280">MPESKPRDVGAREPARDLGLSDAAISAGRIESDENVWTRRLVLFLRVMAAVSMLQGLYHWAQVTGFVGTEDDAFEAQSMAWQSATIYFAVIELVSAVGLWLATPWGAVVWLTTVVSMAVIELMFPTIYGGNLIVVGFQAAFLAAYLALAWMAARERPP</sequence>
<dbReference type="Proteomes" id="UP000682843">
    <property type="component" value="Chromosome"/>
</dbReference>
<reference evidence="2 3" key="1">
    <citation type="submission" date="2019-02" db="EMBL/GenBank/DDBJ databases">
        <title>Emended description of the genus Rhodopseudomonas and description of Rhodopseudomonas albus sp. nov., a non-phototrophic, heavy-metal-tolerant bacterium isolated from garden soil.</title>
        <authorList>
            <person name="Bao Z."/>
            <person name="Cao W.W."/>
            <person name="Sato Y."/>
            <person name="Nishizawa T."/>
            <person name="Zhao J."/>
            <person name="Guo Y."/>
            <person name="Ohta H."/>
        </authorList>
    </citation>
    <scope>NUCLEOTIDE SEQUENCE [LARGE SCALE GENOMIC DNA]</scope>
    <source>
        <strain evidence="2 3">SK50-23</strain>
    </source>
</reference>
<evidence type="ECO:0000256" key="1">
    <source>
        <dbReference type="SAM" id="Phobius"/>
    </source>
</evidence>
<dbReference type="RefSeq" id="WP_211908877.1">
    <property type="nucleotide sequence ID" value="NZ_CP036498.1"/>
</dbReference>
<feature type="transmembrane region" description="Helical" evidence="1">
    <location>
        <begin position="133"/>
        <end position="153"/>
    </location>
</feature>
<evidence type="ECO:0000313" key="3">
    <source>
        <dbReference type="Proteomes" id="UP000682843"/>
    </source>
</evidence>
<protein>
    <recommendedName>
        <fullName evidence="4">DoxX family protein</fullName>
    </recommendedName>
</protein>
<name>A0ABX8AAP1_9BRAD</name>
<dbReference type="Pfam" id="PF19660">
    <property type="entry name" value="DUF6163"/>
    <property type="match status" value="1"/>
</dbReference>
<keyword evidence="1" id="KW-0812">Transmembrane</keyword>
<feature type="transmembrane region" description="Helical" evidence="1">
    <location>
        <begin position="81"/>
        <end position="101"/>
    </location>
</feature>
<organism evidence="2 3">
    <name type="scientific">Tardiphaga alba</name>
    <dbReference type="NCBI Taxonomy" id="340268"/>
    <lineage>
        <taxon>Bacteria</taxon>
        <taxon>Pseudomonadati</taxon>
        <taxon>Pseudomonadota</taxon>
        <taxon>Alphaproteobacteria</taxon>
        <taxon>Hyphomicrobiales</taxon>
        <taxon>Nitrobacteraceae</taxon>
        <taxon>Tardiphaga</taxon>
    </lineage>
</organism>
<keyword evidence="1" id="KW-0472">Membrane</keyword>